<evidence type="ECO:0008006" key="4">
    <source>
        <dbReference type="Google" id="ProtNLM"/>
    </source>
</evidence>
<dbReference type="Proteomes" id="UP000265581">
    <property type="component" value="Unassembled WGS sequence"/>
</dbReference>
<dbReference type="GO" id="GO:0005975">
    <property type="term" value="P:carbohydrate metabolic process"/>
    <property type="evidence" value="ECO:0007669"/>
    <property type="project" value="UniProtKB-ARBA"/>
</dbReference>
<keyword evidence="1" id="KW-0732">Signal</keyword>
<sequence length="332" mass="35102">MLMLIGLSLIAALIAGATTPASAAPKKPRLWALCGTPADHWLEGTTRPVRASVFTTNAKGRDKPVKGITVTIQRKISGRWVKVAKGRTNSHGNFKVKVVLKTAGPLVYRCKIDKSKKFKALRKLKTIALIDDSSTVDRRSTASLEVQGTPYSDERTTFTGRVSPVGTGRVVQVELVPQDGSAMYAGIGPDYDDIAVRPDGTFSFSRQLMGRWSVRASVLRSTDYNGYTRSNAVTVSTGSHDGLSINGAGDALPAGVVGQPYSHTFVLSDTLSGGRAGTWSLMSGTLPPGLTLNGPVLAGTPTVAGTSPFTVAFTDAQNARVRATVTLKIDPS</sequence>
<protein>
    <recommendedName>
        <fullName evidence="4">Carboxypeptidase regulatory-like domain-containing protein</fullName>
    </recommendedName>
</protein>
<feature type="signal peptide" evidence="1">
    <location>
        <begin position="1"/>
        <end position="23"/>
    </location>
</feature>
<keyword evidence="3" id="KW-1185">Reference proteome</keyword>
<dbReference type="GO" id="GO:0016020">
    <property type="term" value="C:membrane"/>
    <property type="evidence" value="ECO:0007669"/>
    <property type="project" value="InterPro"/>
</dbReference>
<reference evidence="2 3" key="1">
    <citation type="submission" date="2018-08" db="EMBL/GenBank/DDBJ databases">
        <title>Aeromicrobium sp. M2KJ-4, whole genome shotgun sequence.</title>
        <authorList>
            <person name="Tuo L."/>
        </authorList>
    </citation>
    <scope>NUCLEOTIDE SEQUENCE [LARGE SCALE GENOMIC DNA]</scope>
    <source>
        <strain evidence="2 3">M2KJ-4</strain>
    </source>
</reference>
<dbReference type="InterPro" id="IPR013783">
    <property type="entry name" value="Ig-like_fold"/>
</dbReference>
<feature type="chain" id="PRO_5016763740" description="Carboxypeptidase regulatory-like domain-containing protein" evidence="1">
    <location>
        <begin position="24"/>
        <end position="332"/>
    </location>
</feature>
<evidence type="ECO:0000313" key="3">
    <source>
        <dbReference type="Proteomes" id="UP000265581"/>
    </source>
</evidence>
<dbReference type="SUPFAM" id="SSF49313">
    <property type="entry name" value="Cadherin-like"/>
    <property type="match status" value="1"/>
</dbReference>
<dbReference type="EMBL" id="QUBR01000001">
    <property type="protein sequence ID" value="REK72236.1"/>
    <property type="molecule type" value="Genomic_DNA"/>
</dbReference>
<dbReference type="Pfam" id="PF05345">
    <property type="entry name" value="He_PIG"/>
    <property type="match status" value="1"/>
</dbReference>
<dbReference type="AlphaFoldDB" id="A0A371P9S4"/>
<dbReference type="Gene3D" id="2.60.40.10">
    <property type="entry name" value="Immunoglobulins"/>
    <property type="match status" value="1"/>
</dbReference>
<proteinExistence type="predicted"/>
<dbReference type="InterPro" id="IPR015919">
    <property type="entry name" value="Cadherin-like_sf"/>
</dbReference>
<name>A0A371P9S4_9ACTN</name>
<evidence type="ECO:0000256" key="1">
    <source>
        <dbReference type="SAM" id="SignalP"/>
    </source>
</evidence>
<evidence type="ECO:0000313" key="2">
    <source>
        <dbReference type="EMBL" id="REK72236.1"/>
    </source>
</evidence>
<comment type="caution">
    <text evidence="2">The sequence shown here is derived from an EMBL/GenBank/DDBJ whole genome shotgun (WGS) entry which is preliminary data.</text>
</comment>
<accession>A0A371P9S4</accession>
<organism evidence="2 3">
    <name type="scientific">Aeromicrobium endophyticum</name>
    <dbReference type="NCBI Taxonomy" id="2292704"/>
    <lineage>
        <taxon>Bacteria</taxon>
        <taxon>Bacillati</taxon>
        <taxon>Actinomycetota</taxon>
        <taxon>Actinomycetes</taxon>
        <taxon>Propionibacteriales</taxon>
        <taxon>Nocardioidaceae</taxon>
        <taxon>Aeromicrobium</taxon>
    </lineage>
</organism>
<dbReference type="GO" id="GO:0005509">
    <property type="term" value="F:calcium ion binding"/>
    <property type="evidence" value="ECO:0007669"/>
    <property type="project" value="InterPro"/>
</dbReference>
<gene>
    <name evidence="2" type="ORF">DX116_00900</name>
</gene>